<protein>
    <submittedName>
        <fullName evidence="6">Pro-neuropeptide Y</fullName>
    </submittedName>
</protein>
<evidence type="ECO:0000313" key="5">
    <source>
        <dbReference type="Proteomes" id="UP000095280"/>
    </source>
</evidence>
<evidence type="ECO:0000256" key="2">
    <source>
        <dbReference type="ARBA" id="ARBA00010022"/>
    </source>
</evidence>
<accession>A0A1I8G6U7</accession>
<dbReference type="PROSITE" id="PS50276">
    <property type="entry name" value="PANCREATIC_HORMONE_2"/>
    <property type="match status" value="1"/>
</dbReference>
<evidence type="ECO:0000256" key="3">
    <source>
        <dbReference type="ARBA" id="ARBA00022525"/>
    </source>
</evidence>
<organism evidence="5 6">
    <name type="scientific">Macrostomum lignano</name>
    <dbReference type="NCBI Taxonomy" id="282301"/>
    <lineage>
        <taxon>Eukaryota</taxon>
        <taxon>Metazoa</taxon>
        <taxon>Spiralia</taxon>
        <taxon>Lophotrochozoa</taxon>
        <taxon>Platyhelminthes</taxon>
        <taxon>Rhabditophora</taxon>
        <taxon>Macrostomorpha</taxon>
        <taxon>Macrostomida</taxon>
        <taxon>Macrostomidae</taxon>
        <taxon>Macrostomum</taxon>
    </lineage>
</organism>
<dbReference type="GO" id="GO:0005179">
    <property type="term" value="F:hormone activity"/>
    <property type="evidence" value="ECO:0007669"/>
    <property type="project" value="InterPro"/>
</dbReference>
<evidence type="ECO:0000256" key="1">
    <source>
        <dbReference type="ARBA" id="ARBA00004613"/>
    </source>
</evidence>
<sequence>GCRADLAVEGRLLTAAAAPTPTRTLDCLKQAARLPAVRCPMQSAVVALLLAVAVLTTSGQLGSASPQRQALQHQQPDMDDLLPPLFDDPEVLRQYLRSLNGHYATLARPRYGKRSLGNSKEEDIGCD</sequence>
<dbReference type="Pfam" id="PF00159">
    <property type="entry name" value="Hormone_3"/>
    <property type="match status" value="1"/>
</dbReference>
<feature type="region of interest" description="Disordered" evidence="4">
    <location>
        <begin position="60"/>
        <end position="84"/>
    </location>
</feature>
<proteinExistence type="inferred from homology"/>
<evidence type="ECO:0000256" key="4">
    <source>
        <dbReference type="SAM" id="MobiDB-lite"/>
    </source>
</evidence>
<keyword evidence="5" id="KW-1185">Reference proteome</keyword>
<dbReference type="WBParaSite" id="maker-uti_cns_0000993-snap-gene-0.12-mRNA-1">
    <property type="protein sequence ID" value="maker-uti_cns_0000993-snap-gene-0.12-mRNA-1"/>
    <property type="gene ID" value="maker-uti_cns_0000993-snap-gene-0.12"/>
</dbReference>
<comment type="similarity">
    <text evidence="2">Belongs to the NPY family.</text>
</comment>
<name>A0A1I8G6U7_9PLAT</name>
<dbReference type="AlphaFoldDB" id="A0A1I8G6U7"/>
<dbReference type="Proteomes" id="UP000095280">
    <property type="component" value="Unplaced"/>
</dbReference>
<reference evidence="6" key="1">
    <citation type="submission" date="2016-11" db="UniProtKB">
        <authorList>
            <consortium name="WormBaseParasite"/>
        </authorList>
    </citation>
    <scope>IDENTIFICATION</scope>
</reference>
<evidence type="ECO:0000313" key="6">
    <source>
        <dbReference type="WBParaSite" id="maker-uti_cns_0000993-snap-gene-0.12-mRNA-1"/>
    </source>
</evidence>
<comment type="subcellular location">
    <subcellularLocation>
        <location evidence="1">Secreted</location>
    </subcellularLocation>
</comment>
<dbReference type="InterPro" id="IPR001955">
    <property type="entry name" value="Pancreatic_hormone-like"/>
</dbReference>
<keyword evidence="3" id="KW-0964">Secreted</keyword>
<dbReference type="GO" id="GO:0005576">
    <property type="term" value="C:extracellular region"/>
    <property type="evidence" value="ECO:0007669"/>
    <property type="project" value="UniProtKB-SubCell"/>
</dbReference>
<feature type="compositionally biased region" description="Low complexity" evidence="4">
    <location>
        <begin position="71"/>
        <end position="84"/>
    </location>
</feature>
<feature type="compositionally biased region" description="Polar residues" evidence="4">
    <location>
        <begin position="60"/>
        <end position="70"/>
    </location>
</feature>